<organism evidence="2 3">
    <name type="scientific">Glossina pallidipes</name>
    <name type="common">Tsetse fly</name>
    <dbReference type="NCBI Taxonomy" id="7398"/>
    <lineage>
        <taxon>Eukaryota</taxon>
        <taxon>Metazoa</taxon>
        <taxon>Ecdysozoa</taxon>
        <taxon>Arthropoda</taxon>
        <taxon>Hexapoda</taxon>
        <taxon>Insecta</taxon>
        <taxon>Pterygota</taxon>
        <taxon>Neoptera</taxon>
        <taxon>Endopterygota</taxon>
        <taxon>Diptera</taxon>
        <taxon>Brachycera</taxon>
        <taxon>Muscomorpha</taxon>
        <taxon>Hippoboscoidea</taxon>
        <taxon>Glossinidae</taxon>
        <taxon>Glossina</taxon>
    </lineage>
</organism>
<dbReference type="AlphaFoldDB" id="A0A1A9Z4Z0"/>
<protein>
    <submittedName>
        <fullName evidence="2">Uncharacterized protein</fullName>
    </submittedName>
</protein>
<keyword evidence="3" id="KW-1185">Reference proteome</keyword>
<sequence>MHKFNELLKCGHDVYRFKSIRMKLEMKKALEIELKQLKLVVAEKDEKVLSVLKQLETERDEKMILLEETAQKQEEWHRKKQLRIEESEGLRRQLDEMIERANRNETSSSNQQARSLSEVDDIDIHDAYKKIIKEKEIIENENGEDIGYSSAKNTLEPKRQTELANCRHRNPYIMQKMFPLAKLTIR</sequence>
<feature type="coiled-coil region" evidence="1">
    <location>
        <begin position="27"/>
        <end position="104"/>
    </location>
</feature>
<reference evidence="2" key="2">
    <citation type="submission" date="2020-05" db="UniProtKB">
        <authorList>
            <consortium name="EnsemblMetazoa"/>
        </authorList>
    </citation>
    <scope>IDENTIFICATION</scope>
    <source>
        <strain evidence="2">IAEA</strain>
    </source>
</reference>
<accession>A0A1A9Z4Z0</accession>
<name>A0A1A9Z4Z0_GLOPL</name>
<dbReference type="Proteomes" id="UP000092445">
    <property type="component" value="Unassembled WGS sequence"/>
</dbReference>
<proteinExistence type="predicted"/>
<evidence type="ECO:0000256" key="1">
    <source>
        <dbReference type="SAM" id="Coils"/>
    </source>
</evidence>
<dbReference type="EnsemblMetazoa" id="GPAI004061-RA">
    <property type="protein sequence ID" value="GPAI004061-PA"/>
    <property type="gene ID" value="GPAI004061"/>
</dbReference>
<dbReference type="VEuPathDB" id="VectorBase:GPAI004061"/>
<dbReference type="STRING" id="7398.A0A1A9Z4Z0"/>
<evidence type="ECO:0000313" key="2">
    <source>
        <dbReference type="EnsemblMetazoa" id="GPAI004061-PA"/>
    </source>
</evidence>
<keyword evidence="1" id="KW-0175">Coiled coil</keyword>
<reference evidence="3" key="1">
    <citation type="submission" date="2014-03" db="EMBL/GenBank/DDBJ databases">
        <authorList>
            <person name="Aksoy S."/>
            <person name="Warren W."/>
            <person name="Wilson R.K."/>
        </authorList>
    </citation>
    <scope>NUCLEOTIDE SEQUENCE [LARGE SCALE GENOMIC DNA]</scope>
    <source>
        <strain evidence="3">IAEA</strain>
    </source>
</reference>
<evidence type="ECO:0000313" key="3">
    <source>
        <dbReference type="Proteomes" id="UP000092445"/>
    </source>
</evidence>